<proteinExistence type="inferred from homology"/>
<name>A0ABP7L0L8_9SPHN</name>
<dbReference type="SUPFAM" id="SSF54909">
    <property type="entry name" value="Dimeric alpha+beta barrel"/>
    <property type="match status" value="1"/>
</dbReference>
<evidence type="ECO:0000313" key="4">
    <source>
        <dbReference type="Proteomes" id="UP001500827"/>
    </source>
</evidence>
<gene>
    <name evidence="3" type="ORF">GCM10022276_06870</name>
</gene>
<dbReference type="InterPro" id="IPR005545">
    <property type="entry name" value="YCII"/>
</dbReference>
<evidence type="ECO:0000313" key="3">
    <source>
        <dbReference type="EMBL" id="GAA3890425.1"/>
    </source>
</evidence>
<protein>
    <recommendedName>
        <fullName evidence="2">YCII-related domain-containing protein</fullName>
    </recommendedName>
</protein>
<dbReference type="Gene3D" id="3.30.70.1060">
    <property type="entry name" value="Dimeric alpha+beta barrel"/>
    <property type="match status" value="1"/>
</dbReference>
<keyword evidence="4" id="KW-1185">Reference proteome</keyword>
<sequence>MHYLVAGILKPCSNDQVIALRDEWQEHLTQPNRTISLFGLLRDKEGKRQGYIAFIEAKSFEEAEEFMRQSPFYENDLYERVEIAEFQSQVGDFA</sequence>
<comment type="similarity">
    <text evidence="1">Belongs to the YciI family.</text>
</comment>
<comment type="caution">
    <text evidence="3">The sequence shown here is derived from an EMBL/GenBank/DDBJ whole genome shotgun (WGS) entry which is preliminary data.</text>
</comment>
<dbReference type="EMBL" id="BAABBM010000001">
    <property type="protein sequence ID" value="GAA3890425.1"/>
    <property type="molecule type" value="Genomic_DNA"/>
</dbReference>
<dbReference type="RefSeq" id="WP_344698290.1">
    <property type="nucleotide sequence ID" value="NZ_BAABBM010000001.1"/>
</dbReference>
<dbReference type="Proteomes" id="UP001500827">
    <property type="component" value="Unassembled WGS sequence"/>
</dbReference>
<reference evidence="4" key="1">
    <citation type="journal article" date="2019" name="Int. J. Syst. Evol. Microbiol.">
        <title>The Global Catalogue of Microorganisms (GCM) 10K type strain sequencing project: providing services to taxonomists for standard genome sequencing and annotation.</title>
        <authorList>
            <consortium name="The Broad Institute Genomics Platform"/>
            <consortium name="The Broad Institute Genome Sequencing Center for Infectious Disease"/>
            <person name="Wu L."/>
            <person name="Ma J."/>
        </authorList>
    </citation>
    <scope>NUCLEOTIDE SEQUENCE [LARGE SCALE GENOMIC DNA]</scope>
    <source>
        <strain evidence="4">JCM 17543</strain>
    </source>
</reference>
<dbReference type="Pfam" id="PF03795">
    <property type="entry name" value="YCII"/>
    <property type="match status" value="1"/>
</dbReference>
<accession>A0ABP7L0L8</accession>
<dbReference type="InterPro" id="IPR011008">
    <property type="entry name" value="Dimeric_a/b-barrel"/>
</dbReference>
<evidence type="ECO:0000256" key="1">
    <source>
        <dbReference type="ARBA" id="ARBA00007689"/>
    </source>
</evidence>
<organism evidence="3 4">
    <name type="scientific">Sphingomonas limnosediminicola</name>
    <dbReference type="NCBI Taxonomy" id="940133"/>
    <lineage>
        <taxon>Bacteria</taxon>
        <taxon>Pseudomonadati</taxon>
        <taxon>Pseudomonadota</taxon>
        <taxon>Alphaproteobacteria</taxon>
        <taxon>Sphingomonadales</taxon>
        <taxon>Sphingomonadaceae</taxon>
        <taxon>Sphingomonas</taxon>
    </lineage>
</organism>
<feature type="domain" description="YCII-related" evidence="2">
    <location>
        <begin position="3"/>
        <end position="86"/>
    </location>
</feature>
<evidence type="ECO:0000259" key="2">
    <source>
        <dbReference type="Pfam" id="PF03795"/>
    </source>
</evidence>